<dbReference type="InterPro" id="IPR036938">
    <property type="entry name" value="PAP2/HPO_sf"/>
</dbReference>
<evidence type="ECO:0000313" key="4">
    <source>
        <dbReference type="Proteomes" id="UP000886725"/>
    </source>
</evidence>
<accession>A0A9D1CKP5</accession>
<feature type="transmembrane region" description="Helical" evidence="1">
    <location>
        <begin position="189"/>
        <end position="207"/>
    </location>
</feature>
<comment type="caution">
    <text evidence="3">The sequence shown here is derived from an EMBL/GenBank/DDBJ whole genome shotgun (WGS) entry which is preliminary data.</text>
</comment>
<keyword evidence="1" id="KW-0812">Transmembrane</keyword>
<evidence type="ECO:0000313" key="3">
    <source>
        <dbReference type="EMBL" id="HIQ65060.1"/>
    </source>
</evidence>
<feature type="transmembrane region" description="Helical" evidence="1">
    <location>
        <begin position="16"/>
        <end position="36"/>
    </location>
</feature>
<dbReference type="AlphaFoldDB" id="A0A9D1CKP5"/>
<dbReference type="SMART" id="SM00014">
    <property type="entry name" value="acidPPc"/>
    <property type="match status" value="1"/>
</dbReference>
<dbReference type="SUPFAM" id="SSF48317">
    <property type="entry name" value="Acid phosphatase/Vanadium-dependent haloperoxidase"/>
    <property type="match status" value="1"/>
</dbReference>
<evidence type="ECO:0000259" key="2">
    <source>
        <dbReference type="SMART" id="SM00014"/>
    </source>
</evidence>
<feature type="transmembrane region" description="Helical" evidence="1">
    <location>
        <begin position="162"/>
        <end position="183"/>
    </location>
</feature>
<dbReference type="Proteomes" id="UP000886725">
    <property type="component" value="Unassembled WGS sequence"/>
</dbReference>
<dbReference type="Gene3D" id="1.20.144.10">
    <property type="entry name" value="Phosphatidic acid phosphatase type 2/haloperoxidase"/>
    <property type="match status" value="1"/>
</dbReference>
<dbReference type="PANTHER" id="PTHR14969">
    <property type="entry name" value="SPHINGOSINE-1-PHOSPHATE PHOSPHOHYDROLASE"/>
    <property type="match status" value="1"/>
</dbReference>
<reference evidence="3" key="1">
    <citation type="submission" date="2020-10" db="EMBL/GenBank/DDBJ databases">
        <authorList>
            <person name="Gilroy R."/>
        </authorList>
    </citation>
    <scope>NUCLEOTIDE SEQUENCE</scope>
    <source>
        <strain evidence="3">CHK165-10780</strain>
    </source>
</reference>
<protein>
    <submittedName>
        <fullName evidence="3">Phosphatase PAP2 family protein</fullName>
    </submittedName>
</protein>
<dbReference type="Pfam" id="PF01569">
    <property type="entry name" value="PAP2"/>
    <property type="match status" value="1"/>
</dbReference>
<dbReference type="CDD" id="cd03392">
    <property type="entry name" value="PAP2_like_2"/>
    <property type="match status" value="1"/>
</dbReference>
<proteinExistence type="predicted"/>
<keyword evidence="1" id="KW-1133">Transmembrane helix</keyword>
<name>A0A9D1CKP5_9FIRM</name>
<dbReference type="EMBL" id="DVFU01000095">
    <property type="protein sequence ID" value="HIQ65060.1"/>
    <property type="molecule type" value="Genomic_DNA"/>
</dbReference>
<feature type="domain" description="Phosphatidic acid phosphatase type 2/haloperoxidase" evidence="2">
    <location>
        <begin position="94"/>
        <end position="204"/>
    </location>
</feature>
<feature type="transmembrane region" description="Helical" evidence="1">
    <location>
        <begin position="134"/>
        <end position="150"/>
    </location>
</feature>
<organism evidence="3 4">
    <name type="scientific">Candidatus Faecenecus gallistercoris</name>
    <dbReference type="NCBI Taxonomy" id="2840793"/>
    <lineage>
        <taxon>Bacteria</taxon>
        <taxon>Bacillati</taxon>
        <taxon>Bacillota</taxon>
        <taxon>Bacillota incertae sedis</taxon>
        <taxon>Candidatus Faecenecus</taxon>
    </lineage>
</organism>
<reference evidence="3" key="2">
    <citation type="journal article" date="2021" name="PeerJ">
        <title>Extensive microbial diversity within the chicken gut microbiome revealed by metagenomics and culture.</title>
        <authorList>
            <person name="Gilroy R."/>
            <person name="Ravi A."/>
            <person name="Getino M."/>
            <person name="Pursley I."/>
            <person name="Horton D.L."/>
            <person name="Alikhan N.F."/>
            <person name="Baker D."/>
            <person name="Gharbi K."/>
            <person name="Hall N."/>
            <person name="Watson M."/>
            <person name="Adriaenssens E.M."/>
            <person name="Foster-Nyarko E."/>
            <person name="Jarju S."/>
            <person name="Secka A."/>
            <person name="Antonio M."/>
            <person name="Oren A."/>
            <person name="Chaudhuri R.R."/>
            <person name="La Ragione R."/>
            <person name="Hildebrand F."/>
            <person name="Pallen M.J."/>
        </authorList>
    </citation>
    <scope>NUCLEOTIDE SEQUENCE</scope>
    <source>
        <strain evidence="3">CHK165-10780</strain>
    </source>
</reference>
<feature type="transmembrane region" description="Helical" evidence="1">
    <location>
        <begin position="56"/>
        <end position="84"/>
    </location>
</feature>
<feature type="transmembrane region" description="Helical" evidence="1">
    <location>
        <begin position="96"/>
        <end position="114"/>
    </location>
</feature>
<sequence>MTKKDVKWIRQNRDTIFFVLAGFVLFILLLVLYLTGFYRSIDSFMASFVLTIRSPFLTTILLLISNLIGTYFLAIPLFLIILLLKFRHRLSELPAIIVSLVAVNGFGFSLKTFFHRMRPVFDLVTETGYSFPSMHTYNGVMIYGILILILKRYYPSSWYRNGAIVLFVILMFLTGFSRIYLSVHYTSDVLTGFALGLISLGVLSYFMKKR</sequence>
<dbReference type="PANTHER" id="PTHR14969:SF13">
    <property type="entry name" value="AT30094P"/>
    <property type="match status" value="1"/>
</dbReference>
<evidence type="ECO:0000256" key="1">
    <source>
        <dbReference type="SAM" id="Phobius"/>
    </source>
</evidence>
<keyword evidence="1" id="KW-0472">Membrane</keyword>
<gene>
    <name evidence="3" type="ORF">IAC85_04900</name>
</gene>
<dbReference type="InterPro" id="IPR000326">
    <property type="entry name" value="PAP2/HPO"/>
</dbReference>